<evidence type="ECO:0000313" key="3">
    <source>
        <dbReference type="EMBL" id="OAD76592.1"/>
    </source>
</evidence>
<dbReference type="PANTHER" id="PTHR13395:SF6">
    <property type="entry name" value="SISTER CHROMATID COHESION PROTEIN DCC1"/>
    <property type="match status" value="1"/>
</dbReference>
<dbReference type="GO" id="GO:0031390">
    <property type="term" value="C:Ctf18 RFC-like complex"/>
    <property type="evidence" value="ECO:0007669"/>
    <property type="project" value="InterPro"/>
</dbReference>
<gene>
    <name evidence="3" type="ORF">PHYBLDRAFT_63199</name>
</gene>
<accession>A0A162UJ56</accession>
<keyword evidence="2" id="KW-0235">DNA replication</keyword>
<keyword evidence="4" id="KW-1185">Reference proteome</keyword>
<protein>
    <recommendedName>
        <fullName evidence="5">Sister chromatid cohesion protein DCC1</fullName>
    </recommendedName>
</protein>
<organism evidence="3 4">
    <name type="scientific">Phycomyces blakesleeanus (strain ATCC 8743b / DSM 1359 / FGSC 10004 / NBRC 33097 / NRRL 1555)</name>
    <dbReference type="NCBI Taxonomy" id="763407"/>
    <lineage>
        <taxon>Eukaryota</taxon>
        <taxon>Fungi</taxon>
        <taxon>Fungi incertae sedis</taxon>
        <taxon>Mucoromycota</taxon>
        <taxon>Mucoromycotina</taxon>
        <taxon>Mucoromycetes</taxon>
        <taxon>Mucorales</taxon>
        <taxon>Phycomycetaceae</taxon>
        <taxon>Phycomyces</taxon>
    </lineage>
</organism>
<sequence>MPKLTYGNTFEKNTFSVIELHSEDLVRAFESGNITIKGLAEEEAVLCTDAATYIVRQVNTSNSMLLALPESNNVISVVDDLSSSIELIPCIARLQRIDSLLRDTSYAGHHRESSLTDKTFYTFNDLLSLVQASEAELRRGLEERYVFELNGYCRIVDQSHLHRLIDVLVTYCVLQDIDVKAIPVDIAKQMIQEGVRQDEEYATGQIPDQVVLACLRSFAADPKFGLDKDSVVCLDENKVCSFLGRFILESEKGKEWLYEDFMEVWTKLTPDVFTPSLEMLKGLYICNERVAVHRTQVYVSYFPVTELSTDPAQRFAALFAEKKLWSVDEIKPYIEDLASDRKKQEGLLLKFTRIQKTKNKIFHGSRVK</sequence>
<dbReference type="GO" id="GO:0006260">
    <property type="term" value="P:DNA replication"/>
    <property type="evidence" value="ECO:0007669"/>
    <property type="project" value="UniProtKB-KW"/>
</dbReference>
<dbReference type="EMBL" id="KV440975">
    <property type="protein sequence ID" value="OAD76592.1"/>
    <property type="molecule type" value="Genomic_DNA"/>
</dbReference>
<dbReference type="AlphaFoldDB" id="A0A162UJ56"/>
<comment type="similarity">
    <text evidence="1">Belongs to the DCC1 family.</text>
</comment>
<evidence type="ECO:0000256" key="1">
    <source>
        <dbReference type="ARBA" id="ARBA00007017"/>
    </source>
</evidence>
<dbReference type="GeneID" id="29001989"/>
<proteinExistence type="inferred from homology"/>
<dbReference type="RefSeq" id="XP_018294632.1">
    <property type="nucleotide sequence ID" value="XM_018441083.1"/>
</dbReference>
<evidence type="ECO:0000313" key="4">
    <source>
        <dbReference type="Proteomes" id="UP000077315"/>
    </source>
</evidence>
<dbReference type="STRING" id="763407.A0A162UJ56"/>
<dbReference type="GO" id="GO:0000775">
    <property type="term" value="C:chromosome, centromeric region"/>
    <property type="evidence" value="ECO:0007669"/>
    <property type="project" value="TreeGrafter"/>
</dbReference>
<dbReference type="Pfam" id="PF09724">
    <property type="entry name" value="Dcc1"/>
    <property type="match status" value="1"/>
</dbReference>
<evidence type="ECO:0008006" key="5">
    <source>
        <dbReference type="Google" id="ProtNLM"/>
    </source>
</evidence>
<reference evidence="4" key="1">
    <citation type="submission" date="2015-06" db="EMBL/GenBank/DDBJ databases">
        <title>Expansion of signal transduction pathways in fungi by whole-genome duplication.</title>
        <authorList>
            <consortium name="DOE Joint Genome Institute"/>
            <person name="Corrochano L.M."/>
            <person name="Kuo A."/>
            <person name="Marcet-Houben M."/>
            <person name="Polaino S."/>
            <person name="Salamov A."/>
            <person name="Villalobos J.M."/>
            <person name="Alvarez M.I."/>
            <person name="Avalos J."/>
            <person name="Benito E.P."/>
            <person name="Benoit I."/>
            <person name="Burger G."/>
            <person name="Camino L.P."/>
            <person name="Canovas D."/>
            <person name="Cerda-Olmedo E."/>
            <person name="Cheng J.-F."/>
            <person name="Dominguez A."/>
            <person name="Elias M."/>
            <person name="Eslava A.P."/>
            <person name="Glaser F."/>
            <person name="Grimwood J."/>
            <person name="Gutierrez G."/>
            <person name="Heitman J."/>
            <person name="Henrissat B."/>
            <person name="Iturriaga E.A."/>
            <person name="Lang B.F."/>
            <person name="Lavin J.L."/>
            <person name="Lee S."/>
            <person name="Li W."/>
            <person name="Lindquist E."/>
            <person name="Lopez-Garcia S."/>
            <person name="Luque E.M."/>
            <person name="Marcos A.T."/>
            <person name="Martin J."/>
            <person name="McCluskey K."/>
            <person name="Medina H.R."/>
            <person name="Miralles-Duran A."/>
            <person name="Miyazaki A."/>
            <person name="Munoz-Torres E."/>
            <person name="Oguiza J.A."/>
            <person name="Ohm R."/>
            <person name="Olmedo M."/>
            <person name="Orejas M."/>
            <person name="Ortiz-Castellanos L."/>
            <person name="Pisabarro A.G."/>
            <person name="Rodriguez-Romero J."/>
            <person name="Ruiz-Herrera J."/>
            <person name="Ruiz-Vazquez R."/>
            <person name="Sanz C."/>
            <person name="Schackwitz W."/>
            <person name="Schmutz J."/>
            <person name="Shahriari M."/>
            <person name="Shelest E."/>
            <person name="Silva-Franco F."/>
            <person name="Soanes D."/>
            <person name="Syed K."/>
            <person name="Tagua V.G."/>
            <person name="Talbot N.J."/>
            <person name="Thon M."/>
            <person name="De vries R.P."/>
            <person name="Wiebenga A."/>
            <person name="Yadav J.S."/>
            <person name="Braun E.L."/>
            <person name="Baker S."/>
            <person name="Garre V."/>
            <person name="Horwitz B."/>
            <person name="Torres-Martinez S."/>
            <person name="Idnurm A."/>
            <person name="Herrera-Estrella A."/>
            <person name="Gabaldon T."/>
            <person name="Grigoriev I.V."/>
        </authorList>
    </citation>
    <scope>NUCLEOTIDE SEQUENCE [LARGE SCALE GENOMIC DNA]</scope>
    <source>
        <strain evidence="4">NRRL 1555(-)</strain>
    </source>
</reference>
<name>A0A162UJ56_PHYB8</name>
<dbReference type="PANTHER" id="PTHR13395">
    <property type="entry name" value="SISTER CHROMATID COHESION PROTEIN DCC1-RELATED"/>
    <property type="match status" value="1"/>
</dbReference>
<dbReference type="FunCoup" id="A0A162UJ56">
    <property type="interactions" value="314"/>
</dbReference>
<dbReference type="Proteomes" id="UP000077315">
    <property type="component" value="Unassembled WGS sequence"/>
</dbReference>
<dbReference type="InterPro" id="IPR019128">
    <property type="entry name" value="Dcc1"/>
</dbReference>
<dbReference type="GO" id="GO:0000785">
    <property type="term" value="C:chromatin"/>
    <property type="evidence" value="ECO:0007669"/>
    <property type="project" value="TreeGrafter"/>
</dbReference>
<dbReference type="OrthoDB" id="276989at2759"/>
<dbReference type="GO" id="GO:0034088">
    <property type="term" value="P:maintenance of mitotic sister chromatid cohesion"/>
    <property type="evidence" value="ECO:0007669"/>
    <property type="project" value="TreeGrafter"/>
</dbReference>
<dbReference type="InParanoid" id="A0A162UJ56"/>
<evidence type="ECO:0000256" key="2">
    <source>
        <dbReference type="ARBA" id="ARBA00022705"/>
    </source>
</evidence>
<dbReference type="VEuPathDB" id="FungiDB:PHYBLDRAFT_63199"/>